<evidence type="ECO:0000313" key="2">
    <source>
        <dbReference type="Proteomes" id="UP000191154"/>
    </source>
</evidence>
<sequence>MAFELSTVVPWGRTLDEYKMMFVLSDEDLKKSIASFGDGPASFNFEMKRLNNNVISFDPIYTFTKEQLINRIRETKNIVMEQTKQNKNNFCWTSIKNLDDLEKIRMNAMNNFILDFEEGKKEKRYIPHELPNRTSFSEKCFDIGLSSHFLLLYSKLGLNFHIKAIDEMLRICKEIRIFPILDLDAKKSNLLEQIIEYYNNKYDISITETNYEFQRNGNKLLVIKHKN</sequence>
<dbReference type="RefSeq" id="WP_077866285.1">
    <property type="nucleotide sequence ID" value="NZ_LZYZ01000006.1"/>
</dbReference>
<dbReference type="AlphaFoldDB" id="A0A1S8N2J6"/>
<accession>A0A1S8N2J6</accession>
<proteinExistence type="predicted"/>
<comment type="caution">
    <text evidence="1">The sequence shown here is derived from an EMBL/GenBank/DDBJ whole genome shotgun (WGS) entry which is preliminary data.</text>
</comment>
<protein>
    <recommendedName>
        <fullName evidence="3">SAM-dependent methyltransferase</fullName>
    </recommendedName>
</protein>
<dbReference type="STRING" id="169679.CSACC_23550"/>
<organism evidence="1 2">
    <name type="scientific">Clostridium saccharobutylicum</name>
    <dbReference type="NCBI Taxonomy" id="169679"/>
    <lineage>
        <taxon>Bacteria</taxon>
        <taxon>Bacillati</taxon>
        <taxon>Bacillota</taxon>
        <taxon>Clostridia</taxon>
        <taxon>Eubacteriales</taxon>
        <taxon>Clostridiaceae</taxon>
        <taxon>Clostridium</taxon>
    </lineage>
</organism>
<gene>
    <name evidence="1" type="ORF">CLOSAC_32230</name>
</gene>
<name>A0A1S8N2J6_CLOSA</name>
<dbReference type="Proteomes" id="UP000191154">
    <property type="component" value="Unassembled WGS sequence"/>
</dbReference>
<evidence type="ECO:0008006" key="3">
    <source>
        <dbReference type="Google" id="ProtNLM"/>
    </source>
</evidence>
<dbReference type="EMBL" id="LZYZ01000006">
    <property type="protein sequence ID" value="OOM10602.1"/>
    <property type="molecule type" value="Genomic_DNA"/>
</dbReference>
<reference evidence="1 2" key="1">
    <citation type="submission" date="2016-05" db="EMBL/GenBank/DDBJ databases">
        <title>Microbial solvent formation.</title>
        <authorList>
            <person name="Poehlein A."/>
            <person name="Montoya Solano J.D."/>
            <person name="Flitsch S."/>
            <person name="Krabben P."/>
            <person name="Duerre P."/>
            <person name="Daniel R."/>
        </authorList>
    </citation>
    <scope>NUCLEOTIDE SEQUENCE [LARGE SCALE GENOMIC DNA]</scope>
    <source>
        <strain evidence="1 2">L1-8</strain>
    </source>
</reference>
<evidence type="ECO:0000313" key="1">
    <source>
        <dbReference type="EMBL" id="OOM10602.1"/>
    </source>
</evidence>